<dbReference type="Pfam" id="PF01145">
    <property type="entry name" value="Band_7"/>
    <property type="match status" value="1"/>
</dbReference>
<dbReference type="InterPro" id="IPR001107">
    <property type="entry name" value="Band_7"/>
</dbReference>
<evidence type="ECO:0000256" key="1">
    <source>
        <dbReference type="ARBA" id="ARBA00004167"/>
    </source>
</evidence>
<dbReference type="PANTHER" id="PTHR23222:SF0">
    <property type="entry name" value="PROHIBITIN 1"/>
    <property type="match status" value="1"/>
</dbReference>
<dbReference type="Proteomes" id="UP000095228">
    <property type="component" value="Chromosome"/>
</dbReference>
<feature type="transmembrane region" description="Helical" evidence="2">
    <location>
        <begin position="21"/>
        <end position="43"/>
    </location>
</feature>
<dbReference type="CDD" id="cd03401">
    <property type="entry name" value="SPFH_prohibitin"/>
    <property type="match status" value="1"/>
</dbReference>
<dbReference type="OrthoDB" id="9812991at2"/>
<dbReference type="KEGG" id="obg:Verru16b_03060"/>
<dbReference type="EMBL" id="CP016094">
    <property type="protein sequence ID" value="AOS45969.1"/>
    <property type="molecule type" value="Genomic_DNA"/>
</dbReference>
<name>A0A1D8AYJ8_9BACT</name>
<keyword evidence="2" id="KW-1133">Transmembrane helix</keyword>
<evidence type="ECO:0000259" key="3">
    <source>
        <dbReference type="SMART" id="SM00244"/>
    </source>
</evidence>
<dbReference type="Gene3D" id="3.30.479.30">
    <property type="entry name" value="Band 7 domain"/>
    <property type="match status" value="1"/>
</dbReference>
<proteinExistence type="predicted"/>
<dbReference type="InterPro" id="IPR000163">
    <property type="entry name" value="Prohibitin"/>
</dbReference>
<dbReference type="SMART" id="SM00244">
    <property type="entry name" value="PHB"/>
    <property type="match status" value="1"/>
</dbReference>
<keyword evidence="2" id="KW-0812">Transmembrane</keyword>
<evidence type="ECO:0000313" key="4">
    <source>
        <dbReference type="EMBL" id="AOS45969.1"/>
    </source>
</evidence>
<comment type="subcellular location">
    <subcellularLocation>
        <location evidence="1">Membrane</location>
        <topology evidence="1">Single-pass membrane protein</topology>
    </subcellularLocation>
</comment>
<evidence type="ECO:0000256" key="2">
    <source>
        <dbReference type="SAM" id="Phobius"/>
    </source>
</evidence>
<keyword evidence="5" id="KW-1185">Reference proteome</keyword>
<dbReference type="PANTHER" id="PTHR23222">
    <property type="entry name" value="PROHIBITIN"/>
    <property type="match status" value="1"/>
</dbReference>
<reference evidence="4 5" key="1">
    <citation type="submission" date="2016-06" db="EMBL/GenBank/DDBJ databases">
        <title>Three novel species with peptidoglycan cell walls form the new genus Lacunisphaera gen. nov. in the family Opitutaceae of the verrucomicrobial subdivision 4.</title>
        <authorList>
            <person name="Rast P."/>
            <person name="Gloeckner I."/>
            <person name="Jogler M."/>
            <person name="Boedeker C."/>
            <person name="Jeske O."/>
            <person name="Wiegand S."/>
            <person name="Reinhardt R."/>
            <person name="Schumann P."/>
            <person name="Rohde M."/>
            <person name="Spring S."/>
            <person name="Gloeckner F.O."/>
            <person name="Jogler C."/>
        </authorList>
    </citation>
    <scope>NUCLEOTIDE SEQUENCE [LARGE SCALE GENOMIC DNA]</scope>
    <source>
        <strain evidence="4 5">IG16b</strain>
    </source>
</reference>
<dbReference type="GO" id="GO:0016020">
    <property type="term" value="C:membrane"/>
    <property type="evidence" value="ECO:0007669"/>
    <property type="project" value="UniProtKB-SubCell"/>
</dbReference>
<keyword evidence="2" id="KW-0472">Membrane</keyword>
<accession>A0A1D8AYJ8</accession>
<dbReference type="InterPro" id="IPR036013">
    <property type="entry name" value="Band_7/SPFH_dom_sf"/>
</dbReference>
<organism evidence="4 5">
    <name type="scientific">Lacunisphaera limnophila</name>
    <dbReference type="NCBI Taxonomy" id="1838286"/>
    <lineage>
        <taxon>Bacteria</taxon>
        <taxon>Pseudomonadati</taxon>
        <taxon>Verrucomicrobiota</taxon>
        <taxon>Opitutia</taxon>
        <taxon>Opitutales</taxon>
        <taxon>Opitutaceae</taxon>
        <taxon>Lacunisphaera</taxon>
    </lineage>
</organism>
<dbReference type="STRING" id="1838286.Verru16b_03060"/>
<dbReference type="SUPFAM" id="SSF117892">
    <property type="entry name" value="Band 7/SPFH domain"/>
    <property type="match status" value="1"/>
</dbReference>
<dbReference type="AlphaFoldDB" id="A0A1D8AYJ8"/>
<dbReference type="PRINTS" id="PR00679">
    <property type="entry name" value="PROHIBITIN"/>
</dbReference>
<sequence length="296" mass="32386">MSQQQFGGARDGEADARNLKRLIGVLILIFAAVILGSTSTYVVQPGTRGVAVTLGTVDPVFKPEGFGFKQPFLTTILPISVRQQTRPMPAECYSSDLQQVKMEVHVLYRVPERSVVKIFQEFAGAPFDNLIAPRVQEALKEVAATQSAEQIVTRREEIKRRALELARKKIGTDFLEVTDLVIFNLALSPELESAIEMKMVQEQEAEKAKFTQLKAKIEADTAIIRAKGEAEAISVRGTALRANPDFIKLQILQNWNGRSPLVVGGSSGNILMSLEDLARRAAPAANPARPAAPRAP</sequence>
<dbReference type="RefSeq" id="WP_069963071.1">
    <property type="nucleotide sequence ID" value="NZ_CP016094.1"/>
</dbReference>
<protein>
    <submittedName>
        <fullName evidence="4">SPFH domain / Band 7 family protein</fullName>
    </submittedName>
</protein>
<evidence type="ECO:0000313" key="5">
    <source>
        <dbReference type="Proteomes" id="UP000095228"/>
    </source>
</evidence>
<gene>
    <name evidence="4" type="ORF">Verru16b_03060</name>
</gene>
<feature type="domain" description="Band 7" evidence="3">
    <location>
        <begin position="38"/>
        <end position="199"/>
    </location>
</feature>